<comment type="subcellular location">
    <subcellularLocation>
        <location evidence="1">Secreted</location>
    </subcellularLocation>
</comment>
<dbReference type="PANTHER" id="PTHR24040">
    <property type="entry name" value="LAMININ G-LIKE DOMAIN-CONTAINING PROTEIN"/>
    <property type="match status" value="1"/>
</dbReference>
<dbReference type="SUPFAM" id="SSF57581">
    <property type="entry name" value="TB module/8-cys domain"/>
    <property type="match status" value="1"/>
</dbReference>
<dbReference type="InterPro" id="IPR000742">
    <property type="entry name" value="EGF"/>
</dbReference>
<dbReference type="GO" id="GO:0005509">
    <property type="term" value="F:calcium ion binding"/>
    <property type="evidence" value="ECO:0007669"/>
    <property type="project" value="InterPro"/>
</dbReference>
<sequence>MLCFKPEVCKNGVCVNNIPGYRCYCSSGFVYSAALLECIDYDECEEESCVGGVCVNTVGSFYCSCPPPLVLDDTQRNFHLSSGSVDFLLWSQRKWPPAALPFSCRWKAKPPSGLQLLRCGRQRCRLRRVVCVSTELLFVLRPDENLSLCWQHVSADLLCQSPLLGAQVTFIDCCCFYGEGWGMGCALCPATDSGKRRAAGRPACGGRGALTAVCLSVCRGLRLSVQLLLCCGVPGKLPRLRRTRNRAGARRYDKTMTSSGCAASAPADWLFLQTAVANQGGCGGDGSAHIT</sequence>
<dbReference type="PROSITE" id="PS51364">
    <property type="entry name" value="TB"/>
    <property type="match status" value="1"/>
</dbReference>
<dbReference type="SUPFAM" id="SSF57196">
    <property type="entry name" value="EGF/Laminin"/>
    <property type="match status" value="2"/>
</dbReference>
<evidence type="ECO:0000256" key="1">
    <source>
        <dbReference type="ARBA" id="ARBA00004613"/>
    </source>
</evidence>
<dbReference type="Pfam" id="PF00683">
    <property type="entry name" value="TB"/>
    <property type="match status" value="1"/>
</dbReference>
<dbReference type="InterPro" id="IPR017878">
    <property type="entry name" value="TB_dom"/>
</dbReference>
<dbReference type="InterPro" id="IPR000152">
    <property type="entry name" value="EGF-type_Asp/Asn_hydroxyl_site"/>
</dbReference>
<dbReference type="InterPro" id="IPR036773">
    <property type="entry name" value="TB_dom_sf"/>
</dbReference>
<reference evidence="12" key="1">
    <citation type="submission" date="2013-11" db="EMBL/GenBank/DDBJ databases">
        <title>The genomic landscape of the Guanapo guppy.</title>
        <authorList>
            <person name="Kuenstner A."/>
            <person name="Dreyer C."/>
        </authorList>
    </citation>
    <scope>NUCLEOTIDE SEQUENCE</scope>
    <source>
        <strain evidence="12">Guanapo</strain>
    </source>
</reference>
<organism evidence="11 12">
    <name type="scientific">Poecilia reticulata</name>
    <name type="common">Guppy</name>
    <name type="synonym">Acanthophacelus reticulatus</name>
    <dbReference type="NCBI Taxonomy" id="8081"/>
    <lineage>
        <taxon>Eukaryota</taxon>
        <taxon>Metazoa</taxon>
        <taxon>Chordata</taxon>
        <taxon>Craniata</taxon>
        <taxon>Vertebrata</taxon>
        <taxon>Euteleostomi</taxon>
        <taxon>Actinopterygii</taxon>
        <taxon>Neopterygii</taxon>
        <taxon>Teleostei</taxon>
        <taxon>Neoteleostei</taxon>
        <taxon>Acanthomorphata</taxon>
        <taxon>Ovalentaria</taxon>
        <taxon>Atherinomorphae</taxon>
        <taxon>Cyprinodontiformes</taxon>
        <taxon>Poeciliidae</taxon>
        <taxon>Poeciliinae</taxon>
        <taxon>Poecilia</taxon>
    </lineage>
</organism>
<feature type="domain" description="TB" evidence="10">
    <location>
        <begin position="147"/>
        <end position="193"/>
    </location>
</feature>
<dbReference type="Proteomes" id="UP000242638">
    <property type="component" value="Unassembled WGS sequence"/>
</dbReference>
<feature type="domain" description="EGF-like" evidence="9">
    <location>
        <begin position="40"/>
        <end position="75"/>
    </location>
</feature>
<dbReference type="InterPro" id="IPR049883">
    <property type="entry name" value="NOTCH1_EGF-like"/>
</dbReference>
<dbReference type="GO" id="GO:0005576">
    <property type="term" value="C:extracellular region"/>
    <property type="evidence" value="ECO:0007669"/>
    <property type="project" value="UniProtKB-SubCell"/>
</dbReference>
<dbReference type="SMART" id="SM00179">
    <property type="entry name" value="EGF_CA"/>
    <property type="match status" value="2"/>
</dbReference>
<dbReference type="PROSITE" id="PS50026">
    <property type="entry name" value="EGF_3"/>
    <property type="match status" value="1"/>
</dbReference>
<dbReference type="InterPro" id="IPR018097">
    <property type="entry name" value="EGF_Ca-bd_CS"/>
</dbReference>
<keyword evidence="7" id="KW-0325">Glycoprotein</keyword>
<comment type="caution">
    <text evidence="8">Lacks conserved residue(s) required for the propagation of feature annotation.</text>
</comment>
<dbReference type="Pfam" id="PF07645">
    <property type="entry name" value="EGF_CA"/>
    <property type="match status" value="2"/>
</dbReference>
<dbReference type="Bgee" id="ENSPREG00000007045">
    <property type="expression patterns" value="Expressed in caudal fin and 1 other cell type or tissue"/>
</dbReference>
<dbReference type="Gene3D" id="2.10.25.10">
    <property type="entry name" value="Laminin"/>
    <property type="match status" value="2"/>
</dbReference>
<proteinExistence type="predicted"/>
<feature type="disulfide bond" evidence="8">
    <location>
        <begin position="44"/>
        <end position="54"/>
    </location>
</feature>
<keyword evidence="5" id="KW-0677">Repeat</keyword>
<evidence type="ECO:0000256" key="3">
    <source>
        <dbReference type="ARBA" id="ARBA00022536"/>
    </source>
</evidence>
<dbReference type="InterPro" id="IPR051145">
    <property type="entry name" value="GAS-SHBG-PROS"/>
</dbReference>
<dbReference type="PANTHER" id="PTHR24040:SF13">
    <property type="entry name" value="FIBROPELLIN-1"/>
    <property type="match status" value="1"/>
</dbReference>
<dbReference type="CDD" id="cd00054">
    <property type="entry name" value="EGF_CA"/>
    <property type="match status" value="1"/>
</dbReference>
<evidence type="ECO:0000259" key="10">
    <source>
        <dbReference type="PROSITE" id="PS51364"/>
    </source>
</evidence>
<dbReference type="InterPro" id="IPR001881">
    <property type="entry name" value="EGF-like_Ca-bd_dom"/>
</dbReference>
<evidence type="ECO:0000256" key="4">
    <source>
        <dbReference type="ARBA" id="ARBA00022729"/>
    </source>
</evidence>
<evidence type="ECO:0000313" key="12">
    <source>
        <dbReference type="Proteomes" id="UP000242638"/>
    </source>
</evidence>
<keyword evidence="3 8" id="KW-0245">EGF-like domain</keyword>
<protein>
    <submittedName>
        <fullName evidence="11">Latent-transforming growth factor beta-binding protein 4</fullName>
    </submittedName>
</protein>
<dbReference type="SMART" id="SM00181">
    <property type="entry name" value="EGF"/>
    <property type="match status" value="2"/>
</dbReference>
<keyword evidence="12" id="KW-1185">Reference proteome</keyword>
<reference evidence="11" key="2">
    <citation type="submission" date="2025-08" db="UniProtKB">
        <authorList>
            <consortium name="Ensembl"/>
        </authorList>
    </citation>
    <scope>IDENTIFICATION</scope>
    <source>
        <strain evidence="11">Guanapo</strain>
    </source>
</reference>
<dbReference type="GeneTree" id="ENSGT00940000158234"/>
<evidence type="ECO:0000313" key="11">
    <source>
        <dbReference type="Ensembl" id="ENSPREP00000010613.1"/>
    </source>
</evidence>
<dbReference type="AlphaFoldDB" id="A0A3P9NM80"/>
<dbReference type="PROSITE" id="PS01187">
    <property type="entry name" value="EGF_CA"/>
    <property type="match status" value="1"/>
</dbReference>
<evidence type="ECO:0000256" key="5">
    <source>
        <dbReference type="ARBA" id="ARBA00022737"/>
    </source>
</evidence>
<evidence type="ECO:0000256" key="8">
    <source>
        <dbReference type="PROSITE-ProRule" id="PRU00076"/>
    </source>
</evidence>
<dbReference type="PROSITE" id="PS00010">
    <property type="entry name" value="ASX_HYDROXYL"/>
    <property type="match status" value="1"/>
</dbReference>
<evidence type="ECO:0000256" key="7">
    <source>
        <dbReference type="ARBA" id="ARBA00023180"/>
    </source>
</evidence>
<dbReference type="Ensembl" id="ENSPRET00000010738.1">
    <property type="protein sequence ID" value="ENSPREP00000010613.1"/>
    <property type="gene ID" value="ENSPREG00000007045.1"/>
</dbReference>
<keyword evidence="4" id="KW-0732">Signal</keyword>
<keyword evidence="6 8" id="KW-1015">Disulfide bond</keyword>
<evidence type="ECO:0000259" key="9">
    <source>
        <dbReference type="PROSITE" id="PS50026"/>
    </source>
</evidence>
<evidence type="ECO:0000256" key="2">
    <source>
        <dbReference type="ARBA" id="ARBA00022525"/>
    </source>
</evidence>
<evidence type="ECO:0000256" key="6">
    <source>
        <dbReference type="ARBA" id="ARBA00023157"/>
    </source>
</evidence>
<name>A0A3P9NM80_POERE</name>
<reference evidence="11" key="3">
    <citation type="submission" date="2025-09" db="UniProtKB">
        <authorList>
            <consortium name="Ensembl"/>
        </authorList>
    </citation>
    <scope>IDENTIFICATION</scope>
    <source>
        <strain evidence="11">Guanapo</strain>
    </source>
</reference>
<dbReference type="FunFam" id="2.10.25.10:FF:000115">
    <property type="entry name" value="latent-transforming growth factor beta-binding protein 4 isoform X2"/>
    <property type="match status" value="1"/>
</dbReference>
<keyword evidence="2" id="KW-0964">Secreted</keyword>
<dbReference type="Gene3D" id="3.90.290.10">
    <property type="entry name" value="TGF-beta binding (TB) domain"/>
    <property type="match status" value="1"/>
</dbReference>
<accession>A0A3P9NM80</accession>